<name>A0ABN9FYX2_9NEOB</name>
<evidence type="ECO:0000313" key="1">
    <source>
        <dbReference type="EMBL" id="CAI9602262.1"/>
    </source>
</evidence>
<proteinExistence type="predicted"/>
<feature type="non-terminal residue" evidence="1">
    <location>
        <position position="1"/>
    </location>
</feature>
<gene>
    <name evidence="1" type="ORF">SPARVUS_LOCUS13109343</name>
</gene>
<accession>A0ABN9FYX2</accession>
<dbReference type="EMBL" id="CATNWA010017662">
    <property type="protein sequence ID" value="CAI9602262.1"/>
    <property type="molecule type" value="Genomic_DNA"/>
</dbReference>
<keyword evidence="2" id="KW-1185">Reference proteome</keyword>
<protein>
    <submittedName>
        <fullName evidence="1">Uncharacterized protein</fullName>
    </submittedName>
</protein>
<organism evidence="1 2">
    <name type="scientific">Staurois parvus</name>
    <dbReference type="NCBI Taxonomy" id="386267"/>
    <lineage>
        <taxon>Eukaryota</taxon>
        <taxon>Metazoa</taxon>
        <taxon>Chordata</taxon>
        <taxon>Craniata</taxon>
        <taxon>Vertebrata</taxon>
        <taxon>Euteleostomi</taxon>
        <taxon>Amphibia</taxon>
        <taxon>Batrachia</taxon>
        <taxon>Anura</taxon>
        <taxon>Neobatrachia</taxon>
        <taxon>Ranoidea</taxon>
        <taxon>Ranidae</taxon>
        <taxon>Staurois</taxon>
    </lineage>
</organism>
<evidence type="ECO:0000313" key="2">
    <source>
        <dbReference type="Proteomes" id="UP001162483"/>
    </source>
</evidence>
<reference evidence="1" key="1">
    <citation type="submission" date="2023-05" db="EMBL/GenBank/DDBJ databases">
        <authorList>
            <person name="Stuckert A."/>
        </authorList>
    </citation>
    <scope>NUCLEOTIDE SEQUENCE</scope>
</reference>
<comment type="caution">
    <text evidence="1">The sequence shown here is derived from an EMBL/GenBank/DDBJ whole genome shotgun (WGS) entry which is preliminary data.</text>
</comment>
<sequence>VLPFTNSARIFKLCALPGSARHCCTGPLCEVPIKPSLIGQSVMTRIVVSKMPLVTSLLTTSEICE</sequence>
<dbReference type="Proteomes" id="UP001162483">
    <property type="component" value="Unassembled WGS sequence"/>
</dbReference>